<dbReference type="InterPro" id="IPR003710">
    <property type="entry name" value="ApbA"/>
</dbReference>
<dbReference type="GO" id="GO:0008677">
    <property type="term" value="F:2-dehydropantoate 2-reductase activity"/>
    <property type="evidence" value="ECO:0007669"/>
    <property type="project" value="UniProtKB-EC"/>
</dbReference>
<feature type="domain" description="Ketopantoate reductase N-terminal" evidence="11">
    <location>
        <begin position="3"/>
        <end position="147"/>
    </location>
</feature>
<evidence type="ECO:0000256" key="6">
    <source>
        <dbReference type="ARBA" id="ARBA00022857"/>
    </source>
</evidence>
<keyword evidence="7 10" id="KW-0560">Oxidoreductase</keyword>
<reference evidence="13 14" key="1">
    <citation type="submission" date="2018-07" db="EMBL/GenBank/DDBJ databases">
        <title>Genomic Encyclopedia of Type Strains, Phase IV (KMG-IV): sequencing the most valuable type-strain genomes for metagenomic binning, comparative biology and taxonomic classification.</title>
        <authorList>
            <person name="Goeker M."/>
        </authorList>
    </citation>
    <scope>NUCLEOTIDE SEQUENCE [LARGE SCALE GENOMIC DNA]</scope>
    <source>
        <strain evidence="13 14">DSM 26407</strain>
    </source>
</reference>
<dbReference type="NCBIfam" id="TIGR00745">
    <property type="entry name" value="apbA_panE"/>
    <property type="match status" value="1"/>
</dbReference>
<evidence type="ECO:0000259" key="12">
    <source>
        <dbReference type="Pfam" id="PF08546"/>
    </source>
</evidence>
<evidence type="ECO:0000256" key="3">
    <source>
        <dbReference type="ARBA" id="ARBA00013014"/>
    </source>
</evidence>
<dbReference type="RefSeq" id="WP_114280918.1">
    <property type="nucleotide sequence ID" value="NZ_QPJY01000012.1"/>
</dbReference>
<comment type="caution">
    <text evidence="13">The sequence shown here is derived from an EMBL/GenBank/DDBJ whole genome shotgun (WGS) entry which is preliminary data.</text>
</comment>
<dbReference type="GO" id="GO:0005737">
    <property type="term" value="C:cytoplasm"/>
    <property type="evidence" value="ECO:0007669"/>
    <property type="project" value="TreeGrafter"/>
</dbReference>
<dbReference type="UniPathway" id="UPA00028">
    <property type="reaction ID" value="UER00004"/>
</dbReference>
<dbReference type="Proteomes" id="UP000252707">
    <property type="component" value="Unassembled WGS sequence"/>
</dbReference>
<dbReference type="Gene3D" id="1.10.1040.10">
    <property type="entry name" value="N-(1-d-carboxylethyl)-l-norvaline Dehydrogenase, domain 2"/>
    <property type="match status" value="1"/>
</dbReference>
<feature type="domain" description="Ketopantoate reductase C-terminal" evidence="12">
    <location>
        <begin position="174"/>
        <end position="299"/>
    </location>
</feature>
<dbReference type="GO" id="GO:0050661">
    <property type="term" value="F:NADP binding"/>
    <property type="evidence" value="ECO:0007669"/>
    <property type="project" value="TreeGrafter"/>
</dbReference>
<dbReference type="SUPFAM" id="SSF51735">
    <property type="entry name" value="NAD(P)-binding Rossmann-fold domains"/>
    <property type="match status" value="1"/>
</dbReference>
<dbReference type="GO" id="GO:0015940">
    <property type="term" value="P:pantothenate biosynthetic process"/>
    <property type="evidence" value="ECO:0007669"/>
    <property type="project" value="UniProtKB-UniPathway"/>
</dbReference>
<dbReference type="AlphaFoldDB" id="A0A369C002"/>
<dbReference type="EC" id="1.1.1.169" evidence="3 10"/>
<dbReference type="PANTHER" id="PTHR43765">
    <property type="entry name" value="2-DEHYDROPANTOATE 2-REDUCTASE-RELATED"/>
    <property type="match status" value="1"/>
</dbReference>
<protein>
    <recommendedName>
        <fullName evidence="4 10">2-dehydropantoate 2-reductase</fullName>
        <ecNumber evidence="3 10">1.1.1.169</ecNumber>
    </recommendedName>
    <alternativeName>
        <fullName evidence="8 10">Ketopantoate reductase</fullName>
    </alternativeName>
</protein>
<evidence type="ECO:0000256" key="7">
    <source>
        <dbReference type="ARBA" id="ARBA00023002"/>
    </source>
</evidence>
<comment type="function">
    <text evidence="10">Catalyzes the NADPH-dependent reduction of ketopantoate into pantoic acid.</text>
</comment>
<dbReference type="EMBL" id="QPJY01000012">
    <property type="protein sequence ID" value="RCX26017.1"/>
    <property type="molecule type" value="Genomic_DNA"/>
</dbReference>
<evidence type="ECO:0000259" key="11">
    <source>
        <dbReference type="Pfam" id="PF02558"/>
    </source>
</evidence>
<name>A0A369C002_9GAMM</name>
<dbReference type="PANTHER" id="PTHR43765:SF2">
    <property type="entry name" value="2-DEHYDROPANTOATE 2-REDUCTASE"/>
    <property type="match status" value="1"/>
</dbReference>
<evidence type="ECO:0000256" key="4">
    <source>
        <dbReference type="ARBA" id="ARBA00019465"/>
    </source>
</evidence>
<dbReference type="InterPro" id="IPR013332">
    <property type="entry name" value="KPR_N"/>
</dbReference>
<dbReference type="FunFam" id="1.10.1040.10:FF:000017">
    <property type="entry name" value="2-dehydropantoate 2-reductase"/>
    <property type="match status" value="1"/>
</dbReference>
<dbReference type="OrthoDB" id="6530772at2"/>
<proteinExistence type="inferred from homology"/>
<evidence type="ECO:0000313" key="14">
    <source>
        <dbReference type="Proteomes" id="UP000252707"/>
    </source>
</evidence>
<keyword evidence="6 10" id="KW-0521">NADP</keyword>
<organism evidence="13 14">
    <name type="scientific">Thioalbus denitrificans</name>
    <dbReference type="NCBI Taxonomy" id="547122"/>
    <lineage>
        <taxon>Bacteria</taxon>
        <taxon>Pseudomonadati</taxon>
        <taxon>Pseudomonadota</taxon>
        <taxon>Gammaproteobacteria</taxon>
        <taxon>Chromatiales</taxon>
        <taxon>Ectothiorhodospiraceae</taxon>
        <taxon>Thioalbus</taxon>
    </lineage>
</organism>
<accession>A0A369C002</accession>
<evidence type="ECO:0000256" key="9">
    <source>
        <dbReference type="ARBA" id="ARBA00048793"/>
    </source>
</evidence>
<evidence type="ECO:0000256" key="1">
    <source>
        <dbReference type="ARBA" id="ARBA00004994"/>
    </source>
</evidence>
<dbReference type="InterPro" id="IPR013328">
    <property type="entry name" value="6PGD_dom2"/>
</dbReference>
<dbReference type="InterPro" id="IPR008927">
    <property type="entry name" value="6-PGluconate_DH-like_C_sf"/>
</dbReference>
<evidence type="ECO:0000256" key="2">
    <source>
        <dbReference type="ARBA" id="ARBA00007870"/>
    </source>
</evidence>
<dbReference type="SUPFAM" id="SSF48179">
    <property type="entry name" value="6-phosphogluconate dehydrogenase C-terminal domain-like"/>
    <property type="match status" value="1"/>
</dbReference>
<dbReference type="InterPro" id="IPR050838">
    <property type="entry name" value="Ketopantoate_reductase"/>
</dbReference>
<evidence type="ECO:0000256" key="10">
    <source>
        <dbReference type="RuleBase" id="RU362068"/>
    </source>
</evidence>
<comment type="catalytic activity">
    <reaction evidence="9 10">
        <text>(R)-pantoate + NADP(+) = 2-dehydropantoate + NADPH + H(+)</text>
        <dbReference type="Rhea" id="RHEA:16233"/>
        <dbReference type="ChEBI" id="CHEBI:11561"/>
        <dbReference type="ChEBI" id="CHEBI:15378"/>
        <dbReference type="ChEBI" id="CHEBI:15980"/>
        <dbReference type="ChEBI" id="CHEBI:57783"/>
        <dbReference type="ChEBI" id="CHEBI:58349"/>
        <dbReference type="EC" id="1.1.1.169"/>
    </reaction>
</comment>
<evidence type="ECO:0000256" key="8">
    <source>
        <dbReference type="ARBA" id="ARBA00032024"/>
    </source>
</evidence>
<sequence>MRILILGAGAVGLSVAGMLSRVATVHAVCRARHARTIAADGFSMSGVWGEARFRFSAAETVPEQEDWDYVIVACKSTDTRGLAERFAPVLVGREVVSLQNGLGNEEILAGFTDRVIGGTIITGFEWRGDARVHVSVEAGPIRLGRFPEGADPAVEGLVALLRAAGLKAGSTPSIRAALWAKTLYNCALNPLGALMGVAYGALAHPQAWAVIEGIVAEACAVCAADGVTLPWPGAEAYLEHLRTVQLPATADHHPSMLQDLQRGRPTEIDFLNGAVASRGAALGIPTPVNATLARLIRFRESLGGGVAGEP</sequence>
<comment type="similarity">
    <text evidence="2 10">Belongs to the ketopantoate reductase family.</text>
</comment>
<dbReference type="Pfam" id="PF08546">
    <property type="entry name" value="ApbA_C"/>
    <property type="match status" value="1"/>
</dbReference>
<evidence type="ECO:0000256" key="5">
    <source>
        <dbReference type="ARBA" id="ARBA00022655"/>
    </source>
</evidence>
<dbReference type="InterPro" id="IPR013752">
    <property type="entry name" value="KPA_reductase"/>
</dbReference>
<evidence type="ECO:0000313" key="13">
    <source>
        <dbReference type="EMBL" id="RCX26017.1"/>
    </source>
</evidence>
<keyword evidence="14" id="KW-1185">Reference proteome</keyword>
<dbReference type="Pfam" id="PF02558">
    <property type="entry name" value="ApbA"/>
    <property type="match status" value="1"/>
</dbReference>
<gene>
    <name evidence="13" type="ORF">DFQ59_11220</name>
</gene>
<comment type="pathway">
    <text evidence="1 10">Cofactor biosynthesis; (R)-pantothenate biosynthesis; (R)-pantoate from 3-methyl-2-oxobutanoate: step 2/2.</text>
</comment>
<dbReference type="InterPro" id="IPR036291">
    <property type="entry name" value="NAD(P)-bd_dom_sf"/>
</dbReference>
<dbReference type="Gene3D" id="3.40.50.720">
    <property type="entry name" value="NAD(P)-binding Rossmann-like Domain"/>
    <property type="match status" value="1"/>
</dbReference>
<keyword evidence="5 10" id="KW-0566">Pantothenate biosynthesis</keyword>